<dbReference type="SUPFAM" id="SSF88946">
    <property type="entry name" value="Sigma2 domain of RNA polymerase sigma factors"/>
    <property type="match status" value="1"/>
</dbReference>
<evidence type="ECO:0000313" key="8">
    <source>
        <dbReference type="Proteomes" id="UP000653472"/>
    </source>
</evidence>
<evidence type="ECO:0000313" key="7">
    <source>
        <dbReference type="EMBL" id="NKF24615.1"/>
    </source>
</evidence>
<dbReference type="InterPro" id="IPR039425">
    <property type="entry name" value="RNA_pol_sigma-70-like"/>
</dbReference>
<keyword evidence="3" id="KW-0731">Sigma factor</keyword>
<evidence type="ECO:0000259" key="5">
    <source>
        <dbReference type="Pfam" id="PF08281"/>
    </source>
</evidence>
<dbReference type="InterPro" id="IPR053866">
    <property type="entry name" value="PhyR_sigma2"/>
</dbReference>
<evidence type="ECO:0000256" key="2">
    <source>
        <dbReference type="ARBA" id="ARBA00023015"/>
    </source>
</evidence>
<dbReference type="PANTHER" id="PTHR43133">
    <property type="entry name" value="RNA POLYMERASE ECF-TYPE SIGMA FACTO"/>
    <property type="match status" value="1"/>
</dbReference>
<dbReference type="AlphaFoldDB" id="A0A969WH70"/>
<dbReference type="EMBL" id="JAAVXB010000017">
    <property type="protein sequence ID" value="NKF24615.1"/>
    <property type="molecule type" value="Genomic_DNA"/>
</dbReference>
<evidence type="ECO:0000256" key="4">
    <source>
        <dbReference type="ARBA" id="ARBA00023163"/>
    </source>
</evidence>
<dbReference type="GO" id="GO:0006352">
    <property type="term" value="P:DNA-templated transcription initiation"/>
    <property type="evidence" value="ECO:0007669"/>
    <property type="project" value="InterPro"/>
</dbReference>
<dbReference type="InterPro" id="IPR013325">
    <property type="entry name" value="RNA_pol_sigma_r2"/>
</dbReference>
<name>A0A969WH70_9GAMM</name>
<dbReference type="NCBIfam" id="TIGR02937">
    <property type="entry name" value="sigma70-ECF"/>
    <property type="match status" value="1"/>
</dbReference>
<comment type="similarity">
    <text evidence="1">Belongs to the sigma-70 factor family. ECF subfamily.</text>
</comment>
<dbReference type="Proteomes" id="UP000653472">
    <property type="component" value="Unassembled WGS sequence"/>
</dbReference>
<dbReference type="InterPro" id="IPR036388">
    <property type="entry name" value="WH-like_DNA-bd_sf"/>
</dbReference>
<keyword evidence="8" id="KW-1185">Reference proteome</keyword>
<dbReference type="InterPro" id="IPR014284">
    <property type="entry name" value="RNA_pol_sigma-70_dom"/>
</dbReference>
<dbReference type="InterPro" id="IPR013324">
    <property type="entry name" value="RNA_pol_sigma_r3/r4-like"/>
</dbReference>
<feature type="domain" description="RNA polymerase sigma factor 70 region 4 type 2" evidence="5">
    <location>
        <begin position="104"/>
        <end position="155"/>
    </location>
</feature>
<dbReference type="Pfam" id="PF08281">
    <property type="entry name" value="Sigma70_r4_2"/>
    <property type="match status" value="1"/>
</dbReference>
<accession>A0A969WH70</accession>
<keyword evidence="2" id="KW-0805">Transcription regulation</keyword>
<dbReference type="CDD" id="cd06171">
    <property type="entry name" value="Sigma70_r4"/>
    <property type="match status" value="1"/>
</dbReference>
<dbReference type="SUPFAM" id="SSF88659">
    <property type="entry name" value="Sigma3 and sigma4 domains of RNA polymerase sigma factors"/>
    <property type="match status" value="1"/>
</dbReference>
<feature type="domain" description="PhyR sigma2" evidence="6">
    <location>
        <begin position="13"/>
        <end position="64"/>
    </location>
</feature>
<evidence type="ECO:0000256" key="1">
    <source>
        <dbReference type="ARBA" id="ARBA00010641"/>
    </source>
</evidence>
<protein>
    <submittedName>
        <fullName evidence="7">Sigma-70 family RNA polymerase sigma factor</fullName>
    </submittedName>
</protein>
<gene>
    <name evidence="7" type="ORF">G7Y82_20090</name>
</gene>
<dbReference type="RefSeq" id="WP_168149924.1">
    <property type="nucleotide sequence ID" value="NZ_JAAVXB010000017.1"/>
</dbReference>
<dbReference type="PANTHER" id="PTHR43133:SF25">
    <property type="entry name" value="RNA POLYMERASE SIGMA FACTOR RFAY-RELATED"/>
    <property type="match status" value="1"/>
</dbReference>
<comment type="caution">
    <text evidence="7">The sequence shown here is derived from an EMBL/GenBank/DDBJ whole genome shotgun (WGS) entry which is preliminary data.</text>
</comment>
<dbReference type="Gene3D" id="1.10.1740.10">
    <property type="match status" value="1"/>
</dbReference>
<evidence type="ECO:0000256" key="3">
    <source>
        <dbReference type="ARBA" id="ARBA00023082"/>
    </source>
</evidence>
<dbReference type="Pfam" id="PF22029">
    <property type="entry name" value="PhyR_sigma2"/>
    <property type="match status" value="1"/>
</dbReference>
<dbReference type="Gene3D" id="1.10.10.10">
    <property type="entry name" value="Winged helix-like DNA-binding domain superfamily/Winged helix DNA-binding domain"/>
    <property type="match status" value="1"/>
</dbReference>
<keyword evidence="4" id="KW-0804">Transcription</keyword>
<dbReference type="GO" id="GO:0016987">
    <property type="term" value="F:sigma factor activity"/>
    <property type="evidence" value="ECO:0007669"/>
    <property type="project" value="UniProtKB-KW"/>
</dbReference>
<dbReference type="GO" id="GO:0003677">
    <property type="term" value="F:DNA binding"/>
    <property type="evidence" value="ECO:0007669"/>
    <property type="project" value="InterPro"/>
</dbReference>
<proteinExistence type="inferred from homology"/>
<reference evidence="7" key="1">
    <citation type="submission" date="2020-03" db="EMBL/GenBank/DDBJ databases">
        <title>Solimonas marina sp. nov., isolated from deep seawater of the Pacific Ocean.</title>
        <authorList>
            <person name="Liu X."/>
            <person name="Lai Q."/>
            <person name="Sun F."/>
            <person name="Gai Y."/>
            <person name="Li G."/>
            <person name="Shao Z."/>
        </authorList>
    </citation>
    <scope>NUCLEOTIDE SEQUENCE</scope>
    <source>
        <strain evidence="7">C16B3</strain>
    </source>
</reference>
<dbReference type="InterPro" id="IPR013249">
    <property type="entry name" value="RNA_pol_sigma70_r4_t2"/>
</dbReference>
<sequence>MDQSPFDDAELRALLPRLRRFALQLTQDPQAADDLVQSSLERALTRAGGKRPEGDLRAWLFSILYRRFVDEQRRQKRFSRVLALFGARDAGQASSPEDTIVAHSILAALAALPAEQRALLLLVSVEGLSYQEAANALDLPIGTVMSRLSRARQALRRLSDGDAAPAALRIVK</sequence>
<organism evidence="7 8">
    <name type="scientific">Solimonas marina</name>
    <dbReference type="NCBI Taxonomy" id="2714601"/>
    <lineage>
        <taxon>Bacteria</taxon>
        <taxon>Pseudomonadati</taxon>
        <taxon>Pseudomonadota</taxon>
        <taxon>Gammaproteobacteria</taxon>
        <taxon>Nevskiales</taxon>
        <taxon>Nevskiaceae</taxon>
        <taxon>Solimonas</taxon>
    </lineage>
</organism>
<evidence type="ECO:0000259" key="6">
    <source>
        <dbReference type="Pfam" id="PF22029"/>
    </source>
</evidence>